<evidence type="ECO:0000313" key="7">
    <source>
        <dbReference type="Proteomes" id="UP000537141"/>
    </source>
</evidence>
<evidence type="ECO:0000259" key="4">
    <source>
        <dbReference type="Pfam" id="PF03781"/>
    </source>
</evidence>
<dbReference type="GO" id="GO:0008168">
    <property type="term" value="F:methyltransferase activity"/>
    <property type="evidence" value="ECO:0007669"/>
    <property type="project" value="UniProtKB-KW"/>
</dbReference>
<dbReference type="AlphaFoldDB" id="A0A7X0TS51"/>
<keyword evidence="2" id="KW-0408">Iron</keyword>
<dbReference type="PANTHER" id="PTHR23150">
    <property type="entry name" value="SULFATASE MODIFYING FACTOR 1, 2"/>
    <property type="match status" value="1"/>
</dbReference>
<dbReference type="GO" id="GO:0032259">
    <property type="term" value="P:methylation"/>
    <property type="evidence" value="ECO:0007669"/>
    <property type="project" value="UniProtKB-KW"/>
</dbReference>
<dbReference type="NCBIfam" id="TIGR04345">
    <property type="entry name" value="ovoA_Cterm"/>
    <property type="match status" value="1"/>
</dbReference>
<dbReference type="NCBIfam" id="TIGR04344">
    <property type="entry name" value="ovoA_Nterm"/>
    <property type="match status" value="1"/>
</dbReference>
<dbReference type="Pfam" id="PF12867">
    <property type="entry name" value="DinB_2"/>
    <property type="match status" value="1"/>
</dbReference>
<keyword evidence="6" id="KW-0808">Transferase</keyword>
<evidence type="ECO:0000256" key="3">
    <source>
        <dbReference type="ARBA" id="ARBA00037882"/>
    </source>
</evidence>
<dbReference type="SUPFAM" id="SSF56436">
    <property type="entry name" value="C-type lectin-like"/>
    <property type="match status" value="1"/>
</dbReference>
<evidence type="ECO:0000256" key="1">
    <source>
        <dbReference type="ARBA" id="ARBA00023002"/>
    </source>
</evidence>
<comment type="caution">
    <text evidence="6">The sequence shown here is derived from an EMBL/GenBank/DDBJ whole genome shotgun (WGS) entry which is preliminary data.</text>
</comment>
<sequence>MNKNTQAKTPWLTGTCVDEKKSELKRYFQNTWQTYESLFSLINNDEAYYLRPESLRHPLIFYFGHTATFYINKLILGKYIKQRVNHSLEAICAVGVDEMSWDDLDSRHYNWPTVEEVKAYRQQVYALVNQLIDTMELSLPITQDSLAWVILMGCEHERIHLETSSVIMRMLDLAHLTPDCAWQACQDFDKAPKNKLVPVAGKSFSLGKKAEDLTYGWDNEYGELPVEVEDFQVGQYLVSNQEYLTFIEAGGYQNLKCWTEEGQQWLAYSKVLMPRFWRKKGDQYFQRNLLEEVPLPLNWPVEINYLEAKAFCNWKASITQQNVRLPTEAEWMVMRDLIEQDLTTWQQAPGNTNLEYFASSCPVDKFEHSGVYDILGNVWQWTESSIDGFNQFTVHPLYDDFSTPTFDGKHNLIKGGSWISTGNEAIKSSRYAFRRHFYQHAGFRYVVSKNAEVPLTAVNPYETSLDICQKIAQEYDLVNRYAPQLATLINQSIDKVGIPKARLLNLGCGVGRLAFELGPCFEQIDAIDFSAQTIQHAVRLQQQKDVRYITVNEGELVDYHQINLSDFKLSKQVDNILFSQGDASNLKQKFTDYNIIVIDQVLENSYQPKQVLANVIERLLPHSLLIVASSYCFNELNTAKESWLGGVKVNGENVTGFDGLHNQLAAHFTLIDQQALTTINKINLRQFLTTSIDVTVWMKGE</sequence>
<keyword evidence="7" id="KW-1185">Reference proteome</keyword>
<comment type="pathway">
    <text evidence="3">Amino-acid biosynthesis; ergothioneine biosynthesis.</text>
</comment>
<organism evidence="6 7">
    <name type="scientific">Thalassotalea piscium</name>
    <dbReference type="NCBI Taxonomy" id="1230533"/>
    <lineage>
        <taxon>Bacteria</taxon>
        <taxon>Pseudomonadati</taxon>
        <taxon>Pseudomonadota</taxon>
        <taxon>Gammaproteobacteria</taxon>
        <taxon>Alteromonadales</taxon>
        <taxon>Colwelliaceae</taxon>
        <taxon>Thalassotalea</taxon>
    </lineage>
</organism>
<dbReference type="InterPro" id="IPR005532">
    <property type="entry name" value="SUMF_dom"/>
</dbReference>
<dbReference type="InterPro" id="IPR024775">
    <property type="entry name" value="DinB-like"/>
</dbReference>
<keyword evidence="6" id="KW-0489">Methyltransferase</keyword>
<protein>
    <submittedName>
        <fullName evidence="6">5-histidylcysteine sulfoxide synthase/putative 4-mercaptohistidine N1-methyltransferase</fullName>
    </submittedName>
</protein>
<dbReference type="GO" id="GO:0120147">
    <property type="term" value="F:formylglycine-generating oxidase activity"/>
    <property type="evidence" value="ECO:0007669"/>
    <property type="project" value="TreeGrafter"/>
</dbReference>
<dbReference type="PANTHER" id="PTHR23150:SF26">
    <property type="entry name" value="GENERIC METHYLTRANSFERASE"/>
    <property type="match status" value="1"/>
</dbReference>
<feature type="domain" description="DinB-like" evidence="5">
    <location>
        <begin position="28"/>
        <end position="163"/>
    </location>
</feature>
<dbReference type="SUPFAM" id="SSF53335">
    <property type="entry name" value="S-adenosyl-L-methionine-dependent methyltransferases"/>
    <property type="match status" value="1"/>
</dbReference>
<dbReference type="InterPro" id="IPR051043">
    <property type="entry name" value="Sulfatase_Mod_Factor_Kinase"/>
</dbReference>
<keyword evidence="1" id="KW-0560">Oxidoreductase</keyword>
<dbReference type="CDD" id="cd02440">
    <property type="entry name" value="AdoMet_MTases"/>
    <property type="match status" value="1"/>
</dbReference>
<proteinExistence type="predicted"/>
<evidence type="ECO:0000313" key="6">
    <source>
        <dbReference type="EMBL" id="MBB6541783.1"/>
    </source>
</evidence>
<dbReference type="RefSeq" id="WP_184421398.1">
    <property type="nucleotide sequence ID" value="NZ_AP027362.1"/>
</dbReference>
<evidence type="ECO:0000259" key="5">
    <source>
        <dbReference type="Pfam" id="PF12867"/>
    </source>
</evidence>
<dbReference type="InterPro" id="IPR042095">
    <property type="entry name" value="SUMF_sf"/>
</dbReference>
<dbReference type="FunFam" id="3.90.1580.10:FF:000006">
    <property type="entry name" value="Generic methyltransferase, putative"/>
    <property type="match status" value="1"/>
</dbReference>
<dbReference type="Proteomes" id="UP000537141">
    <property type="component" value="Unassembled WGS sequence"/>
</dbReference>
<dbReference type="InterPro" id="IPR027577">
    <property type="entry name" value="OvoA_Nterm"/>
</dbReference>
<dbReference type="InterPro" id="IPR027625">
    <property type="entry name" value="OvoA_Cterm"/>
</dbReference>
<name>A0A7X0TS51_9GAMM</name>
<dbReference type="EMBL" id="JACHHU010000001">
    <property type="protein sequence ID" value="MBB6541783.1"/>
    <property type="molecule type" value="Genomic_DNA"/>
</dbReference>
<dbReference type="InterPro" id="IPR029063">
    <property type="entry name" value="SAM-dependent_MTases_sf"/>
</dbReference>
<dbReference type="Gene3D" id="3.40.50.150">
    <property type="entry name" value="Vaccinia Virus protein VP39"/>
    <property type="match status" value="1"/>
</dbReference>
<accession>A0A7X0TS51</accession>
<dbReference type="InterPro" id="IPR016187">
    <property type="entry name" value="CTDL_fold"/>
</dbReference>
<evidence type="ECO:0000256" key="2">
    <source>
        <dbReference type="ARBA" id="ARBA00023004"/>
    </source>
</evidence>
<dbReference type="Gene3D" id="3.90.1580.10">
    <property type="entry name" value="paralog of FGE (formylglycine-generating enzyme)"/>
    <property type="match status" value="1"/>
</dbReference>
<gene>
    <name evidence="6" type="ORF">HNQ55_000257</name>
</gene>
<reference evidence="6 7" key="1">
    <citation type="submission" date="2020-08" db="EMBL/GenBank/DDBJ databases">
        <title>Genomic Encyclopedia of Type Strains, Phase IV (KMG-IV): sequencing the most valuable type-strain genomes for metagenomic binning, comparative biology and taxonomic classification.</title>
        <authorList>
            <person name="Goeker M."/>
        </authorList>
    </citation>
    <scope>NUCLEOTIDE SEQUENCE [LARGE SCALE GENOMIC DNA]</scope>
    <source>
        <strain evidence="6 7">DSM 26287</strain>
    </source>
</reference>
<dbReference type="Pfam" id="PF03781">
    <property type="entry name" value="FGE-sulfatase"/>
    <property type="match status" value="1"/>
</dbReference>
<feature type="domain" description="Sulfatase-modifying factor enzyme-like" evidence="4">
    <location>
        <begin position="195"/>
        <end position="446"/>
    </location>
</feature>